<dbReference type="GO" id="GO:0006508">
    <property type="term" value="P:proteolysis"/>
    <property type="evidence" value="ECO:0007669"/>
    <property type="project" value="UniProtKB-KW"/>
</dbReference>
<dbReference type="PANTHER" id="PTHR12606:SF1">
    <property type="entry name" value="UBIQUITIN-LIKE-SPECIFIC PROTEASE 1A"/>
    <property type="match status" value="1"/>
</dbReference>
<accession>A0A565BL16</accession>
<evidence type="ECO:0000313" key="7">
    <source>
        <dbReference type="Proteomes" id="UP000489600"/>
    </source>
</evidence>
<dbReference type="OrthoDB" id="1939479at2759"/>
<organism evidence="6 7">
    <name type="scientific">Arabis nemorensis</name>
    <dbReference type="NCBI Taxonomy" id="586526"/>
    <lineage>
        <taxon>Eukaryota</taxon>
        <taxon>Viridiplantae</taxon>
        <taxon>Streptophyta</taxon>
        <taxon>Embryophyta</taxon>
        <taxon>Tracheophyta</taxon>
        <taxon>Spermatophyta</taxon>
        <taxon>Magnoliopsida</taxon>
        <taxon>eudicotyledons</taxon>
        <taxon>Gunneridae</taxon>
        <taxon>Pentapetalae</taxon>
        <taxon>rosids</taxon>
        <taxon>malvids</taxon>
        <taxon>Brassicales</taxon>
        <taxon>Brassicaceae</taxon>
        <taxon>Arabideae</taxon>
        <taxon>Arabis</taxon>
    </lineage>
</organism>
<evidence type="ECO:0000256" key="3">
    <source>
        <dbReference type="ARBA" id="ARBA00022801"/>
    </source>
</evidence>
<proteinExistence type="inferred from homology"/>
<dbReference type="InterPro" id="IPR003653">
    <property type="entry name" value="Peptidase_C48_C"/>
</dbReference>
<name>A0A565BL16_9BRAS</name>
<reference evidence="6" key="1">
    <citation type="submission" date="2019-07" db="EMBL/GenBank/DDBJ databases">
        <authorList>
            <person name="Dittberner H."/>
        </authorList>
    </citation>
    <scope>NUCLEOTIDE SEQUENCE [LARGE SCALE GENOMIC DNA]</scope>
</reference>
<dbReference type="InterPro" id="IPR038765">
    <property type="entry name" value="Papain-like_cys_pep_sf"/>
</dbReference>
<dbReference type="EMBL" id="CABITT030000004">
    <property type="protein sequence ID" value="VVB01533.1"/>
    <property type="molecule type" value="Genomic_DNA"/>
</dbReference>
<keyword evidence="7" id="KW-1185">Reference proteome</keyword>
<feature type="domain" description="Ubiquitin-like protease family profile" evidence="5">
    <location>
        <begin position="125"/>
        <end position="251"/>
    </location>
</feature>
<comment type="similarity">
    <text evidence="1">Belongs to the peptidase C48 family.</text>
</comment>
<dbReference type="AlphaFoldDB" id="A0A565BL16"/>
<dbReference type="GO" id="GO:0016926">
    <property type="term" value="P:protein desumoylation"/>
    <property type="evidence" value="ECO:0007669"/>
    <property type="project" value="TreeGrafter"/>
</dbReference>
<dbReference type="PANTHER" id="PTHR12606">
    <property type="entry name" value="SENTRIN/SUMO-SPECIFIC PROTEASE"/>
    <property type="match status" value="1"/>
</dbReference>
<evidence type="ECO:0000256" key="1">
    <source>
        <dbReference type="ARBA" id="ARBA00005234"/>
    </source>
</evidence>
<dbReference type="GO" id="GO:0005634">
    <property type="term" value="C:nucleus"/>
    <property type="evidence" value="ECO:0007669"/>
    <property type="project" value="TreeGrafter"/>
</dbReference>
<evidence type="ECO:0000259" key="5">
    <source>
        <dbReference type="PROSITE" id="PS50600"/>
    </source>
</evidence>
<evidence type="ECO:0000313" key="6">
    <source>
        <dbReference type="EMBL" id="VVB01533.1"/>
    </source>
</evidence>
<dbReference type="SUPFAM" id="SSF54001">
    <property type="entry name" value="Cysteine proteinases"/>
    <property type="match status" value="1"/>
</dbReference>
<keyword evidence="3" id="KW-0378">Hydrolase</keyword>
<keyword evidence="4" id="KW-0788">Thiol protease</keyword>
<sequence length="251" mass="29205">MAVVATNPKCKVQCLNLPVPKKRRFSSIKNPLSNPTMSTRSAFLFHVRFIRFRSLASSSVLKRKKKHRDPRLIDQEETKVDDVKTIQVSTKRFLPLNEEEKVQVEHAFSVINRKKVLVSHENSNLDINGKTLQCLMPTAWLNDEIVNLYLELLKEREARDPIKYLKCHFFNSFFYTKLLGCSGSNYDYQVVRRWTTKKKLGYDLIDCHIICVPIHKGTHWTLAVINIKERKFMYLDSLAKAIPTKILNALV</sequence>
<dbReference type="PROSITE" id="PS50600">
    <property type="entry name" value="ULP_PROTEASE"/>
    <property type="match status" value="1"/>
</dbReference>
<comment type="caution">
    <text evidence="6">The sequence shown here is derived from an EMBL/GenBank/DDBJ whole genome shotgun (WGS) entry which is preliminary data.</text>
</comment>
<gene>
    <name evidence="6" type="ORF">ANE_LOCUS11977</name>
</gene>
<evidence type="ECO:0000256" key="2">
    <source>
        <dbReference type="ARBA" id="ARBA00022670"/>
    </source>
</evidence>
<keyword evidence="2" id="KW-0645">Protease</keyword>
<evidence type="ECO:0000256" key="4">
    <source>
        <dbReference type="ARBA" id="ARBA00022807"/>
    </source>
</evidence>
<dbReference type="Proteomes" id="UP000489600">
    <property type="component" value="Unassembled WGS sequence"/>
</dbReference>
<dbReference type="GO" id="GO:0016929">
    <property type="term" value="F:deSUMOylase activity"/>
    <property type="evidence" value="ECO:0007669"/>
    <property type="project" value="TreeGrafter"/>
</dbReference>
<protein>
    <recommendedName>
        <fullName evidence="5">Ubiquitin-like protease family profile domain-containing protein</fullName>
    </recommendedName>
</protein>
<dbReference type="Gene3D" id="3.40.395.10">
    <property type="entry name" value="Adenoviral Proteinase, Chain A"/>
    <property type="match status" value="1"/>
</dbReference>
<dbReference type="Pfam" id="PF02902">
    <property type="entry name" value="Peptidase_C48"/>
    <property type="match status" value="1"/>
</dbReference>